<feature type="transmembrane region" description="Helical" evidence="2">
    <location>
        <begin position="199"/>
        <end position="216"/>
    </location>
</feature>
<protein>
    <recommendedName>
        <fullName evidence="5">TrbL/VirB6 plasmid conjugal transfer protein</fullName>
    </recommendedName>
</protein>
<keyword evidence="2" id="KW-1133">Transmembrane helix</keyword>
<sequence length="522" mass="50467">MQTPDAVPSICITFGGCAKEAANSAFEAFVKALGAGAVAVMKFLATFWLRVPDPKIAEHPAGVWSGAGDITKVQNLMAPYTATFAVIGFLAGLARIVIAQRPSEARELVRMIALLMAATTAVGAVTQLLLDAGNAYCPYILNGATDSTSKDGGEAMTKIIALTMANGNPQAALGMWLIIYILVILGAMMQVIFMILRGAVIQGLLVFVPFLAAGTASQEGYARFKRSIALLVAFVMYKPVAATIYALGFALLKNAPQSGGGDKSVMTAMYGLVLVIIASLALPALIKFVMPMASGGSSSIFSGGAAVGMIAAGAAIVATAGGGGAAMGAAKAGGSATGAASAGAGGGGGGGGGSLASGAAGGSGGGSGGGGSSPPTGGGAADGESTAAAGTGSSSKAKAGESFGSSGDLSKSADQQNVPSTPSAAGLNPVGGPKSSGGQAGAKTSGTSRSSAGSTPMGSSASSESGGSSPAGAGSKGTRRPSGPQVAGVVGRTSSRMRREADELADSADDVDAPEGASGFLD</sequence>
<gene>
    <name evidence="3" type="ORF">VV02_02860</name>
</gene>
<dbReference type="AlphaFoldDB" id="A0A0K1JEB2"/>
<dbReference type="STRING" id="571913.VV02_02860"/>
<feature type="region of interest" description="Disordered" evidence="1">
    <location>
        <begin position="359"/>
        <end position="522"/>
    </location>
</feature>
<feature type="transmembrane region" description="Helical" evidence="2">
    <location>
        <begin position="228"/>
        <end position="252"/>
    </location>
</feature>
<evidence type="ECO:0000256" key="1">
    <source>
        <dbReference type="SAM" id="MobiDB-lite"/>
    </source>
</evidence>
<feature type="transmembrane region" description="Helical" evidence="2">
    <location>
        <begin position="173"/>
        <end position="192"/>
    </location>
</feature>
<dbReference type="PATRIC" id="fig|571913.6.peg.586"/>
<evidence type="ECO:0008006" key="5">
    <source>
        <dbReference type="Google" id="ProtNLM"/>
    </source>
</evidence>
<evidence type="ECO:0000313" key="4">
    <source>
        <dbReference type="Proteomes" id="UP000066480"/>
    </source>
</evidence>
<feature type="transmembrane region" description="Helical" evidence="2">
    <location>
        <begin position="264"/>
        <end position="286"/>
    </location>
</feature>
<evidence type="ECO:0000313" key="3">
    <source>
        <dbReference type="EMBL" id="AKU15044.1"/>
    </source>
</evidence>
<organism evidence="3 4">
    <name type="scientific">Luteipulveratus mongoliensis</name>
    <dbReference type="NCBI Taxonomy" id="571913"/>
    <lineage>
        <taxon>Bacteria</taxon>
        <taxon>Bacillati</taxon>
        <taxon>Actinomycetota</taxon>
        <taxon>Actinomycetes</taxon>
        <taxon>Micrococcales</taxon>
        <taxon>Dermacoccaceae</taxon>
        <taxon>Luteipulveratus</taxon>
    </lineage>
</organism>
<proteinExistence type="predicted"/>
<dbReference type="Proteomes" id="UP000066480">
    <property type="component" value="Chromosome"/>
</dbReference>
<feature type="compositionally biased region" description="Gly residues" evidence="1">
    <location>
        <begin position="359"/>
        <end position="381"/>
    </location>
</feature>
<feature type="transmembrane region" description="Helical" evidence="2">
    <location>
        <begin position="298"/>
        <end position="321"/>
    </location>
</feature>
<reference evidence="3 4" key="1">
    <citation type="submission" date="2015-03" db="EMBL/GenBank/DDBJ databases">
        <title>Luteipulveratus halotolerans sp. nov., a novel actinobacterium (Dermacoccaceae) from Sarawak, Malaysia.</title>
        <authorList>
            <person name="Juboi H."/>
            <person name="Basik A."/>
            <person name="Shamsul S.S."/>
            <person name="Arnold P."/>
            <person name="Schmitt E.K."/>
            <person name="Sanglier J.-J."/>
            <person name="Yeo T."/>
        </authorList>
    </citation>
    <scope>NUCLEOTIDE SEQUENCE [LARGE SCALE GENOMIC DNA]</scope>
    <source>
        <strain evidence="3 4">MN07-A0370</strain>
    </source>
</reference>
<feature type="compositionally biased region" description="Low complexity" evidence="1">
    <location>
        <begin position="441"/>
        <end position="473"/>
    </location>
</feature>
<keyword evidence="2" id="KW-0812">Transmembrane</keyword>
<feature type="compositionally biased region" description="Low complexity" evidence="1">
    <location>
        <begin position="382"/>
        <end position="407"/>
    </location>
</feature>
<feature type="compositionally biased region" description="Polar residues" evidence="1">
    <location>
        <begin position="408"/>
        <end position="423"/>
    </location>
</feature>
<feature type="transmembrane region" description="Helical" evidence="2">
    <location>
        <begin position="77"/>
        <end position="96"/>
    </location>
</feature>
<keyword evidence="2" id="KW-0472">Membrane</keyword>
<feature type="compositionally biased region" description="Acidic residues" evidence="1">
    <location>
        <begin position="503"/>
        <end position="513"/>
    </location>
</feature>
<feature type="transmembrane region" description="Helical" evidence="2">
    <location>
        <begin position="108"/>
        <end position="130"/>
    </location>
</feature>
<dbReference type="EMBL" id="CP011112">
    <property type="protein sequence ID" value="AKU15044.1"/>
    <property type="molecule type" value="Genomic_DNA"/>
</dbReference>
<accession>A0A0K1JEB2</accession>
<dbReference type="KEGG" id="lmoi:VV02_02860"/>
<keyword evidence="4" id="KW-1185">Reference proteome</keyword>
<evidence type="ECO:0000256" key="2">
    <source>
        <dbReference type="SAM" id="Phobius"/>
    </source>
</evidence>
<name>A0A0K1JEB2_9MICO</name>